<evidence type="ECO:0000256" key="1">
    <source>
        <dbReference type="SAM" id="Coils"/>
    </source>
</evidence>
<reference evidence="3 4" key="1">
    <citation type="submission" date="2024-04" db="EMBL/GenBank/DDBJ databases">
        <title>Tritrichomonas musculus Genome.</title>
        <authorList>
            <person name="Alves-Ferreira E."/>
            <person name="Grigg M."/>
            <person name="Lorenzi H."/>
            <person name="Galac M."/>
        </authorList>
    </citation>
    <scope>NUCLEOTIDE SEQUENCE [LARGE SCALE GENOMIC DNA]</scope>
    <source>
        <strain evidence="3 4">EAF2021</strain>
    </source>
</reference>
<dbReference type="PRINTS" id="PR00109">
    <property type="entry name" value="TYRKINASE"/>
</dbReference>
<dbReference type="Gene3D" id="3.30.200.20">
    <property type="entry name" value="Phosphorylase Kinase, domain 1"/>
    <property type="match status" value="1"/>
</dbReference>
<dbReference type="Gene3D" id="1.10.510.10">
    <property type="entry name" value="Transferase(Phosphotransferase) domain 1"/>
    <property type="match status" value="1"/>
</dbReference>
<dbReference type="PROSITE" id="PS00108">
    <property type="entry name" value="PROTEIN_KINASE_ST"/>
    <property type="match status" value="1"/>
</dbReference>
<dbReference type="InterPro" id="IPR016024">
    <property type="entry name" value="ARM-type_fold"/>
</dbReference>
<feature type="coiled-coil region" evidence="1">
    <location>
        <begin position="476"/>
        <end position="503"/>
    </location>
</feature>
<proteinExistence type="predicted"/>
<keyword evidence="4" id="KW-1185">Reference proteome</keyword>
<feature type="domain" description="Protein kinase" evidence="2">
    <location>
        <begin position="210"/>
        <end position="467"/>
    </location>
</feature>
<protein>
    <recommendedName>
        <fullName evidence="2">Protein kinase domain-containing protein</fullName>
    </recommendedName>
</protein>
<keyword evidence="1" id="KW-0175">Coiled coil</keyword>
<dbReference type="InterPro" id="IPR000719">
    <property type="entry name" value="Prot_kinase_dom"/>
</dbReference>
<evidence type="ECO:0000313" key="4">
    <source>
        <dbReference type="Proteomes" id="UP001470230"/>
    </source>
</evidence>
<dbReference type="SUPFAM" id="SSF48371">
    <property type="entry name" value="ARM repeat"/>
    <property type="match status" value="1"/>
</dbReference>
<dbReference type="EMBL" id="JAPFFF010000019">
    <property type="protein sequence ID" value="KAK8857877.1"/>
    <property type="molecule type" value="Genomic_DNA"/>
</dbReference>
<comment type="caution">
    <text evidence="3">The sequence shown here is derived from an EMBL/GenBank/DDBJ whole genome shotgun (WGS) entry which is preliminary data.</text>
</comment>
<evidence type="ECO:0000313" key="3">
    <source>
        <dbReference type="EMBL" id="KAK8857877.1"/>
    </source>
</evidence>
<organism evidence="3 4">
    <name type="scientific">Tritrichomonas musculus</name>
    <dbReference type="NCBI Taxonomy" id="1915356"/>
    <lineage>
        <taxon>Eukaryota</taxon>
        <taxon>Metamonada</taxon>
        <taxon>Parabasalia</taxon>
        <taxon>Tritrichomonadida</taxon>
        <taxon>Tritrichomonadidae</taxon>
        <taxon>Tritrichomonas</taxon>
    </lineage>
</organism>
<dbReference type="InterPro" id="IPR050167">
    <property type="entry name" value="Ser_Thr_protein_kinase"/>
</dbReference>
<name>A0ABR2I6T9_9EUKA</name>
<dbReference type="CDD" id="cd13999">
    <property type="entry name" value="STKc_MAP3K-like"/>
    <property type="match status" value="1"/>
</dbReference>
<dbReference type="PANTHER" id="PTHR23257">
    <property type="entry name" value="SERINE-THREONINE PROTEIN KINASE"/>
    <property type="match status" value="1"/>
</dbReference>
<dbReference type="SMART" id="SM00220">
    <property type="entry name" value="S_TKc"/>
    <property type="match status" value="1"/>
</dbReference>
<gene>
    <name evidence="3" type="ORF">M9Y10_012973</name>
</gene>
<dbReference type="Proteomes" id="UP001470230">
    <property type="component" value="Unassembled WGS sequence"/>
</dbReference>
<evidence type="ECO:0000259" key="2">
    <source>
        <dbReference type="PROSITE" id="PS50011"/>
    </source>
</evidence>
<dbReference type="Pfam" id="PF07714">
    <property type="entry name" value="PK_Tyr_Ser-Thr"/>
    <property type="match status" value="1"/>
</dbReference>
<dbReference type="InterPro" id="IPR001245">
    <property type="entry name" value="Ser-Thr/Tyr_kinase_cat_dom"/>
</dbReference>
<sequence length="801" mass="90600">MSTKQQISDELNHICNEIERLSLQTVAHQKKFQYSINQFRTFCEKYAEHIENTNSGNVELNPEEVKAFRSIVQACRDYAQTFSLNMGNSWANNFLSGPSVSTATDLNTITANLHELAEFLDPDAAAAFDPQSPQWLRFHILDLRAIKESLKHYVTHADQNDKALPIMRQKLDSIDSFFKEYEDENIVQGARIFSPIPIQSQNWVVQHTDFTCELKEGQGVSAIVYYGHMVKTNEEVAVKQLKFKKLNGPKLRSFQREIMVLANAIHPCVLRFVGATDSPPFCIITEWMGGGSLYHELHKYHRLDNTQLTICAIDIARGMQFLHSRHIIHRDLKSLNVLLDTKGYSKICDFGFARQSKKEDLMTKNVGTPHWMAPELLGGSDTYNEKVDVYAYGIVLWEILTGDLPYNDLEPTQIIGQVLLHDARPYLPPTSPPDFRALIEKCWARDPKARPSFDEIMKIWRQGKIMIPGSNQQQILNHLKESLNENEKVNDDIENQLNSAGQNLNSLYSTFQKSGIPEDIVNKCWENIQTLHNKDGPADNDVYYKCCVMFLSTTLALKASSILRQLQPGLLSNDIAASICNLFPTGNDKLDTDLLMISCKNGLAAKASLHAVSDEHIMIAFEVISRSPETSFSNGNEDLRNEVISHCVKCLSLSDADLTVSALRCLIAINEAKKIPIEIVKMHLQSRNITLKMASYIAAAKMAQEGIQLPNEFLDIFIEKWNSDLVGTAIVSACKNLKSAQYILERVNYGTLPPIKLATKIIIQAYKHEELRPALKAWLEHNPYEVFDPNFQRVANIVLSS</sequence>
<dbReference type="PROSITE" id="PS50011">
    <property type="entry name" value="PROTEIN_KINASE_DOM"/>
    <property type="match status" value="1"/>
</dbReference>
<accession>A0ABR2I6T9</accession>
<dbReference type="SUPFAM" id="SSF56112">
    <property type="entry name" value="Protein kinase-like (PK-like)"/>
    <property type="match status" value="1"/>
</dbReference>
<dbReference type="InterPro" id="IPR011009">
    <property type="entry name" value="Kinase-like_dom_sf"/>
</dbReference>
<dbReference type="InterPro" id="IPR008271">
    <property type="entry name" value="Ser/Thr_kinase_AS"/>
</dbReference>
<dbReference type="PANTHER" id="PTHR23257:SF958">
    <property type="entry name" value="SERINE_THREONINE-PROTEIN KINASE WNK4"/>
    <property type="match status" value="1"/>
</dbReference>